<keyword evidence="2" id="KW-1185">Reference proteome</keyword>
<dbReference type="STRING" id="743718.Isova_2995"/>
<organism evidence="2">
    <name type="scientific">Isoptericola variabilis (strain 225)</name>
    <dbReference type="NCBI Taxonomy" id="743718"/>
    <lineage>
        <taxon>Bacteria</taxon>
        <taxon>Bacillati</taxon>
        <taxon>Actinomycetota</taxon>
        <taxon>Actinomycetes</taxon>
        <taxon>Micrococcales</taxon>
        <taxon>Promicromonosporaceae</taxon>
        <taxon>Isoptericola</taxon>
    </lineage>
</organism>
<name>F6FWN2_ISOV2</name>
<evidence type="ECO:0000313" key="1">
    <source>
        <dbReference type="EMBL" id="AEG45673.1"/>
    </source>
</evidence>
<dbReference type="HOGENOM" id="CLU_052626_4_0_11"/>
<evidence type="ECO:0000313" key="2">
    <source>
        <dbReference type="Proteomes" id="UP000009236"/>
    </source>
</evidence>
<dbReference type="KEGG" id="iva:Isova_2995"/>
<gene>
    <name evidence="1" type="ordered locus">Isova_2995</name>
</gene>
<sequence length="317" mass="35527">MPETQILIARDHDPYELRVAHRAGALERLRRGAYRAVPDDGASSGDAAMSAVRRRELDRARAVHEQLHAEHWFSHGTAAVLHGLPVWRLPDQVHLVQAYRASSRSAADVRRHVLPVPPEHRVVVGGLSATSLERTVADCVSTMPALEGLVIADAARRRGVDVEEVRRIVMSRYRGRARGLLVLDLSDPDAESAWETWLRYVALWAGLPRPETQVPVTTRLGRFRVDLGWPEHRVLAEFDGLVKYRDGALGADHDAAQLLVDEKLRQDAITESTGITVLRFTSKDGPRPEEVAQRMLVRFPSEIRRAARKNPLLARPR</sequence>
<dbReference type="EMBL" id="CP002810">
    <property type="protein sequence ID" value="AEG45673.1"/>
    <property type="molecule type" value="Genomic_DNA"/>
</dbReference>
<reference evidence="1 2" key="1">
    <citation type="submission" date="2011-05" db="EMBL/GenBank/DDBJ databases">
        <title>Complete sequence of Isoptericola variabilis 225.</title>
        <authorList>
            <consortium name="US DOE Joint Genome Institute"/>
            <person name="Lucas S."/>
            <person name="Han J."/>
            <person name="Lapidus A."/>
            <person name="Cheng J.-F."/>
            <person name="Goodwin L."/>
            <person name="Pitluck S."/>
            <person name="Peters L."/>
            <person name="Mikhailova N."/>
            <person name="Zeytun A."/>
            <person name="Han C."/>
            <person name="Tapia R."/>
            <person name="Land M."/>
            <person name="Hauser L."/>
            <person name="Kyrpides N."/>
            <person name="Ivanova N."/>
            <person name="Pagani I."/>
            <person name="Siebers A."/>
            <person name="Allgaier M."/>
            <person name="Thelen M."/>
            <person name="Hugenholtz P."/>
            <person name="Gladden J."/>
            <person name="Woyke T."/>
        </authorList>
    </citation>
    <scope>NUCLEOTIDE SEQUENCE [LARGE SCALE GENOMIC DNA]</scope>
    <source>
        <strain evidence="2">225</strain>
    </source>
</reference>
<dbReference type="AlphaFoldDB" id="F6FWN2"/>
<dbReference type="Proteomes" id="UP000009236">
    <property type="component" value="Chromosome"/>
</dbReference>
<dbReference type="eggNOG" id="COG5340">
    <property type="taxonomic scope" value="Bacteria"/>
</dbReference>
<accession>F6FWN2</accession>
<protein>
    <recommendedName>
        <fullName evidence="3">Transcriptional regulator, AbiEi antitoxin, Type IV TA system</fullName>
    </recommendedName>
</protein>
<evidence type="ECO:0008006" key="3">
    <source>
        <dbReference type="Google" id="ProtNLM"/>
    </source>
</evidence>
<dbReference type="RefSeq" id="WP_013840063.1">
    <property type="nucleotide sequence ID" value="NC_015588.1"/>
</dbReference>
<proteinExistence type="predicted"/>